<comment type="caution">
    <text evidence="1">The sequence shown here is derived from an EMBL/GenBank/DDBJ whole genome shotgun (WGS) entry which is preliminary data.</text>
</comment>
<dbReference type="Proteomes" id="UP000249061">
    <property type="component" value="Unassembled WGS sequence"/>
</dbReference>
<reference evidence="1 2" key="1">
    <citation type="submission" date="2017-08" db="EMBL/GenBank/DDBJ databases">
        <title>Infants hospitalized years apart are colonized by the same room-sourced microbial strains.</title>
        <authorList>
            <person name="Brooks B."/>
            <person name="Olm M.R."/>
            <person name="Firek B.A."/>
            <person name="Baker R."/>
            <person name="Thomas B.C."/>
            <person name="Morowitz M.J."/>
            <person name="Banfield J.F."/>
        </authorList>
    </citation>
    <scope>NUCLEOTIDE SEQUENCE [LARGE SCALE GENOMIC DNA]</scope>
    <source>
        <strain evidence="1">S2_003_000_R2_14</strain>
    </source>
</reference>
<organism evidence="1 2">
    <name type="scientific">Archangium gephyra</name>
    <dbReference type="NCBI Taxonomy" id="48"/>
    <lineage>
        <taxon>Bacteria</taxon>
        <taxon>Pseudomonadati</taxon>
        <taxon>Myxococcota</taxon>
        <taxon>Myxococcia</taxon>
        <taxon>Myxococcales</taxon>
        <taxon>Cystobacterineae</taxon>
        <taxon>Archangiaceae</taxon>
        <taxon>Archangium</taxon>
    </lineage>
</organism>
<dbReference type="InterPro" id="IPR018490">
    <property type="entry name" value="cNMP-bd_dom_sf"/>
</dbReference>
<evidence type="ECO:0000313" key="2">
    <source>
        <dbReference type="Proteomes" id="UP000249061"/>
    </source>
</evidence>
<dbReference type="EMBL" id="QFQP01000006">
    <property type="protein sequence ID" value="PZR14915.1"/>
    <property type="molecule type" value="Genomic_DNA"/>
</dbReference>
<accession>A0A2W5TUA5</accession>
<protein>
    <submittedName>
        <fullName evidence="1">Crp/Fnr family transcriptional regulator</fullName>
    </submittedName>
</protein>
<dbReference type="SUPFAM" id="SSF51206">
    <property type="entry name" value="cAMP-binding domain-like"/>
    <property type="match status" value="1"/>
</dbReference>
<dbReference type="AlphaFoldDB" id="A0A2W5TUA5"/>
<dbReference type="Gene3D" id="2.60.120.10">
    <property type="entry name" value="Jelly Rolls"/>
    <property type="match status" value="1"/>
</dbReference>
<dbReference type="InterPro" id="IPR014710">
    <property type="entry name" value="RmlC-like_jellyroll"/>
</dbReference>
<proteinExistence type="predicted"/>
<sequence>MGTGPLTPLLRFFERLAPLSSEERAAIEASAVVRRFDEDERLPVGTQTYFVLEGCVRQLHRTHDGAELTVGLFLEGQWIVDSTHELICLEATTVVVGDDTKQAQLFAKFPRLESVARLTLQQVLAQANAAAAAHRTASPEERYQSLSPALLQRVPQYVLASYLGVTPESLSRIRRRLATRARGTSKPS</sequence>
<name>A0A2W5TUA5_9BACT</name>
<gene>
    <name evidence="1" type="ORF">DI536_09020</name>
</gene>
<evidence type="ECO:0000313" key="1">
    <source>
        <dbReference type="EMBL" id="PZR14915.1"/>
    </source>
</evidence>